<organism evidence="2 3">
    <name type="scientific">Alkalidesulfovibrio alkalitolerans DSM 16529</name>
    <dbReference type="NCBI Taxonomy" id="1121439"/>
    <lineage>
        <taxon>Bacteria</taxon>
        <taxon>Pseudomonadati</taxon>
        <taxon>Thermodesulfobacteriota</taxon>
        <taxon>Desulfovibrionia</taxon>
        <taxon>Desulfovibrionales</taxon>
        <taxon>Desulfovibrionaceae</taxon>
        <taxon>Alkalidesulfovibrio</taxon>
    </lineage>
</organism>
<keyword evidence="1" id="KW-0812">Transmembrane</keyword>
<dbReference type="STRING" id="1121439.dsat_0597"/>
<keyword evidence="1" id="KW-0472">Membrane</keyword>
<feature type="transmembrane region" description="Helical" evidence="1">
    <location>
        <begin position="12"/>
        <end position="34"/>
    </location>
</feature>
<protein>
    <recommendedName>
        <fullName evidence="4">Transmembrane protein</fullName>
    </recommendedName>
</protein>
<feature type="transmembrane region" description="Helical" evidence="1">
    <location>
        <begin position="98"/>
        <end position="117"/>
    </location>
</feature>
<dbReference type="PATRIC" id="fig|1121439.3.peg.1953"/>
<dbReference type="RefSeq" id="WP_020887291.1">
    <property type="nucleotide sequence ID" value="NZ_ATHI01000026.1"/>
</dbReference>
<proteinExistence type="predicted"/>
<evidence type="ECO:0008006" key="4">
    <source>
        <dbReference type="Google" id="ProtNLM"/>
    </source>
</evidence>
<keyword evidence="3" id="KW-1185">Reference proteome</keyword>
<accession>S7T970</accession>
<evidence type="ECO:0000313" key="3">
    <source>
        <dbReference type="Proteomes" id="UP000014975"/>
    </source>
</evidence>
<name>S7T970_9BACT</name>
<reference evidence="2 3" key="1">
    <citation type="journal article" date="2013" name="Genome Announc.">
        <title>Draft genome sequences for three mercury-methylating, sulfate-reducing bacteria.</title>
        <authorList>
            <person name="Brown S.D."/>
            <person name="Hurt R.A.Jr."/>
            <person name="Gilmour C.C."/>
            <person name="Elias D.A."/>
        </authorList>
    </citation>
    <scope>NUCLEOTIDE SEQUENCE [LARGE SCALE GENOMIC DNA]</scope>
    <source>
        <strain evidence="2 3">DSM 16529</strain>
    </source>
</reference>
<sequence>MSRLVSFLARPFSGRSAIVLFNLAIMAIAFDILWDMVPLVLSAADDIDELERVSDGLGTILIAYGVLAEERESLMKFARLYPAMLSPVQERLDHLSHGYGMCFLVIGLFMEMGVQLVKIPDAILDTQGLEALIFGVNAFFIALTLALMTRFTWRVLRAKAQAPAVAPAEA</sequence>
<dbReference type="AlphaFoldDB" id="S7T970"/>
<feature type="transmembrane region" description="Helical" evidence="1">
    <location>
        <begin position="129"/>
        <end position="148"/>
    </location>
</feature>
<gene>
    <name evidence="2" type="ORF">dsat_0597</name>
</gene>
<comment type="caution">
    <text evidence="2">The sequence shown here is derived from an EMBL/GenBank/DDBJ whole genome shotgun (WGS) entry which is preliminary data.</text>
</comment>
<evidence type="ECO:0000256" key="1">
    <source>
        <dbReference type="SAM" id="Phobius"/>
    </source>
</evidence>
<evidence type="ECO:0000313" key="2">
    <source>
        <dbReference type="EMBL" id="EPR33156.1"/>
    </source>
</evidence>
<dbReference type="EMBL" id="ATHI01000026">
    <property type="protein sequence ID" value="EPR33156.1"/>
    <property type="molecule type" value="Genomic_DNA"/>
</dbReference>
<dbReference type="Proteomes" id="UP000014975">
    <property type="component" value="Unassembled WGS sequence"/>
</dbReference>
<keyword evidence="1" id="KW-1133">Transmembrane helix</keyword>
<dbReference type="eggNOG" id="ENOG502ZMT2">
    <property type="taxonomic scope" value="Bacteria"/>
</dbReference>
<dbReference type="OrthoDB" id="5453129at2"/>